<dbReference type="EMBL" id="AUSV01000021">
    <property type="protein sequence ID" value="ESP94163.1"/>
    <property type="molecule type" value="Genomic_DNA"/>
</dbReference>
<protein>
    <submittedName>
        <fullName evidence="1">Uncharacterized protein</fullName>
    </submittedName>
</protein>
<proteinExistence type="predicted"/>
<name>V4HWI2_PSEL2</name>
<dbReference type="AlphaFoldDB" id="V4HWI2"/>
<comment type="caution">
    <text evidence="1">The sequence shown here is derived from an EMBL/GenBank/DDBJ whole genome shotgun (WGS) entry which is preliminary data.</text>
</comment>
<evidence type="ECO:0000313" key="1">
    <source>
        <dbReference type="EMBL" id="ESP94163.1"/>
    </source>
</evidence>
<accession>V4HWI2</accession>
<organism evidence="1 2">
    <name type="scientific">Pseudoalteromonas luteoviolacea (strain 2ta16)</name>
    <dbReference type="NCBI Taxonomy" id="1353533"/>
    <lineage>
        <taxon>Bacteria</taxon>
        <taxon>Pseudomonadati</taxon>
        <taxon>Pseudomonadota</taxon>
        <taxon>Gammaproteobacteria</taxon>
        <taxon>Alteromonadales</taxon>
        <taxon>Pseudoalteromonadaceae</taxon>
        <taxon>Pseudoalteromonas</taxon>
    </lineage>
</organism>
<gene>
    <name evidence="1" type="ORF">PL2TA16_02413</name>
</gene>
<reference evidence="1 2" key="1">
    <citation type="submission" date="2013-07" db="EMBL/GenBank/DDBJ databases">
        <title>Draft genome sequence of Pseudoalteromonas luteoviolacea 2ta16.</title>
        <authorList>
            <person name="Allen E.E."/>
            <person name="Azam F."/>
            <person name="Podell S."/>
        </authorList>
    </citation>
    <scope>NUCLEOTIDE SEQUENCE [LARGE SCALE GENOMIC DNA]</scope>
    <source>
        <strain evidence="1 2">2ta16</strain>
    </source>
</reference>
<dbReference type="Proteomes" id="UP000017820">
    <property type="component" value="Unassembled WGS sequence"/>
</dbReference>
<evidence type="ECO:0000313" key="2">
    <source>
        <dbReference type="Proteomes" id="UP000017820"/>
    </source>
</evidence>
<sequence length="36" mass="4523">MFWSIQNRTYVLWYNQIFYLFKMGTNKIYYGFVTAD</sequence>